<feature type="compositionally biased region" description="Basic and acidic residues" evidence="2">
    <location>
        <begin position="844"/>
        <end position="861"/>
    </location>
</feature>
<dbReference type="EMBL" id="CAMPGE010004656">
    <property type="protein sequence ID" value="CAI2363504.1"/>
    <property type="molecule type" value="Genomic_DNA"/>
</dbReference>
<sequence>MQKLNISAHGISYIVAKENLIKETNDQATKSLHKEQEKRAKAAEENSRIKKRMSIKTQISSNPTIPPLRESTVSNSQDDVIKLRMKIDKLIFNRKKKEQKLRDLQSKLDNILDMRSESDSSDSQIDNVSIKNTEPAKTGEAIYQSVITSSKKNASIQSFLSVDNPELGMSQTNMSIKNVRPAPKKQSLLPFKDRDKAENACILLDLERKTLLHMKQRIQQDLDFTRRKVSGSASKTGHSISQESKNIDKLCEHYKRISLLKHQRDHLKRKVTDPEKGSHRLKMNQQSNALKIELAIETNQVEELLEKVVTLTMKTRDSTTSKSKSILDISSSMMGPLKDQNSKLSLYSQNKKNRDLKKDSISEADYKETVKNMAMIVPMFNYLKSKNQEGTTHLAELHDNPEFNYFKRFYLKALGKSENAESRLKVLKAAMKQTPERTQSPGLVRRRTIFRSRLSSMDDNMDVYLNEIQKMNQDEISPEDIIDVYTGNQSNAMSNLYEKTNQELMNKNIELGKLKEELAKYKEAYFKTAEIQEWLEKKEVQENKKIQEEGISSEISTINAMKMKLLYQDKPKTSDYLERSKDAARIGKILQPQTFVLNVSCTFNEILRNIAYKLWKIHKITNANLPEEILELIDLYEFTWKEDLNFYHTKEKDAKNEKDERSQRMVEFFLAKLKRAAEKTYLELIRQQKDENLLMQGLNNFASVSDSLTNVKFNSNKKSPKIQRKPTMIGLQASPEKQRNFTYTIRVAKFVINALLKLTRLAKATKDPQYASDLPNQKFNNEYQIFQLVENQVHKNNVHHTENMNRIRKVTRNQPTNYSSKGSRQFSEQEEDFLHKVRRNAKTNKQDLKEIDSSNGRQKEKKDIVDLRNINQYTGAKIIRKLKDFERKELKFHTALKKEINKFHSATEIEEKPAGHHEILYLAKKKQKTNKNLKTNTKNKDLHPVSQAKKRRSSSMLRIKKRTKIKPRLSSATNSKPRRGRNSSIQTTISSFITKSKRLKPKAKKKLPSIKLSFDFDTDIPIIKSVTSKYTIQDINLSSEFSKIGPIKEENSPRRLSKGGEQSFYSQKDLRGKPAKTQVNFFNKPPKPKHKVRPISGYIDKPPVWMR</sequence>
<feature type="compositionally biased region" description="Basic residues" evidence="2">
    <location>
        <begin position="948"/>
        <end position="967"/>
    </location>
</feature>
<reference evidence="3" key="1">
    <citation type="submission" date="2023-07" db="EMBL/GenBank/DDBJ databases">
        <authorList>
            <consortium name="AG Swart"/>
            <person name="Singh M."/>
            <person name="Singh A."/>
            <person name="Seah K."/>
            <person name="Emmerich C."/>
        </authorList>
    </citation>
    <scope>NUCLEOTIDE SEQUENCE</scope>
    <source>
        <strain evidence="3">DP1</strain>
    </source>
</reference>
<evidence type="ECO:0000313" key="3">
    <source>
        <dbReference type="EMBL" id="CAI2363504.1"/>
    </source>
</evidence>
<feature type="coiled-coil region" evidence="1">
    <location>
        <begin position="87"/>
        <end position="114"/>
    </location>
</feature>
<feature type="coiled-coil region" evidence="1">
    <location>
        <begin position="454"/>
        <end position="524"/>
    </location>
</feature>
<feature type="compositionally biased region" description="Basic and acidic residues" evidence="2">
    <location>
        <begin position="32"/>
        <end position="48"/>
    </location>
</feature>
<evidence type="ECO:0000313" key="4">
    <source>
        <dbReference type="Proteomes" id="UP001295684"/>
    </source>
</evidence>
<comment type="caution">
    <text evidence="3">The sequence shown here is derived from an EMBL/GenBank/DDBJ whole genome shotgun (WGS) entry which is preliminary data.</text>
</comment>
<keyword evidence="1" id="KW-0175">Coiled coil</keyword>
<gene>
    <name evidence="3" type="ORF">ECRASSUSDP1_LOCUS4840</name>
</gene>
<proteinExistence type="predicted"/>
<evidence type="ECO:0000256" key="2">
    <source>
        <dbReference type="SAM" id="MobiDB-lite"/>
    </source>
</evidence>
<name>A0AAD1UAX7_EUPCR</name>
<feature type="region of interest" description="Disordered" evidence="2">
    <location>
        <begin position="29"/>
        <end position="48"/>
    </location>
</feature>
<protein>
    <submittedName>
        <fullName evidence="3">Uncharacterized protein</fullName>
    </submittedName>
</protein>
<accession>A0AAD1UAX7</accession>
<evidence type="ECO:0000256" key="1">
    <source>
        <dbReference type="SAM" id="Coils"/>
    </source>
</evidence>
<feature type="region of interest" description="Disordered" evidence="2">
    <location>
        <begin position="840"/>
        <end position="861"/>
    </location>
</feature>
<dbReference type="Proteomes" id="UP001295684">
    <property type="component" value="Unassembled WGS sequence"/>
</dbReference>
<feature type="region of interest" description="Disordered" evidence="2">
    <location>
        <begin position="926"/>
        <end position="985"/>
    </location>
</feature>
<feature type="region of interest" description="Disordered" evidence="2">
    <location>
        <begin position="1049"/>
        <end position="1096"/>
    </location>
</feature>
<keyword evidence="4" id="KW-1185">Reference proteome</keyword>
<organism evidence="3 4">
    <name type="scientific">Euplotes crassus</name>
    <dbReference type="NCBI Taxonomy" id="5936"/>
    <lineage>
        <taxon>Eukaryota</taxon>
        <taxon>Sar</taxon>
        <taxon>Alveolata</taxon>
        <taxon>Ciliophora</taxon>
        <taxon>Intramacronucleata</taxon>
        <taxon>Spirotrichea</taxon>
        <taxon>Hypotrichia</taxon>
        <taxon>Euplotida</taxon>
        <taxon>Euplotidae</taxon>
        <taxon>Moneuplotes</taxon>
    </lineage>
</organism>
<dbReference type="AlphaFoldDB" id="A0AAD1UAX7"/>